<sequence>MSNQLDFIDGAWHFAREIADDSFVETDDSSAATDEHQLQHMSIYA</sequence>
<reference evidence="1 2" key="1">
    <citation type="submission" date="2020-09" db="EMBL/GenBank/DDBJ databases">
        <title>De no assembly of potato wild relative species, Solanum commersonii.</title>
        <authorList>
            <person name="Cho K."/>
        </authorList>
    </citation>
    <scope>NUCLEOTIDE SEQUENCE [LARGE SCALE GENOMIC DNA]</scope>
    <source>
        <strain evidence="1">LZ3.2</strain>
        <tissue evidence="1">Leaf</tissue>
    </source>
</reference>
<comment type="caution">
    <text evidence="1">The sequence shown here is derived from an EMBL/GenBank/DDBJ whole genome shotgun (WGS) entry which is preliminary data.</text>
</comment>
<name>A0A9J6A686_SOLCO</name>
<accession>A0A9J6A686</accession>
<dbReference type="Proteomes" id="UP000824120">
    <property type="component" value="Chromosome 2"/>
</dbReference>
<organism evidence="1 2">
    <name type="scientific">Solanum commersonii</name>
    <name type="common">Commerson's wild potato</name>
    <name type="synonym">Commerson's nightshade</name>
    <dbReference type="NCBI Taxonomy" id="4109"/>
    <lineage>
        <taxon>Eukaryota</taxon>
        <taxon>Viridiplantae</taxon>
        <taxon>Streptophyta</taxon>
        <taxon>Embryophyta</taxon>
        <taxon>Tracheophyta</taxon>
        <taxon>Spermatophyta</taxon>
        <taxon>Magnoliopsida</taxon>
        <taxon>eudicotyledons</taxon>
        <taxon>Gunneridae</taxon>
        <taxon>Pentapetalae</taxon>
        <taxon>asterids</taxon>
        <taxon>lamiids</taxon>
        <taxon>Solanales</taxon>
        <taxon>Solanaceae</taxon>
        <taxon>Solanoideae</taxon>
        <taxon>Solaneae</taxon>
        <taxon>Solanum</taxon>
    </lineage>
</organism>
<proteinExistence type="predicted"/>
<dbReference type="AlphaFoldDB" id="A0A9J6A686"/>
<evidence type="ECO:0000313" key="1">
    <source>
        <dbReference type="EMBL" id="KAG5619795.1"/>
    </source>
</evidence>
<evidence type="ECO:0000313" key="2">
    <source>
        <dbReference type="Proteomes" id="UP000824120"/>
    </source>
</evidence>
<protein>
    <submittedName>
        <fullName evidence="1">Uncharacterized protein</fullName>
    </submittedName>
</protein>
<dbReference type="EMBL" id="JACXVP010000002">
    <property type="protein sequence ID" value="KAG5619795.1"/>
    <property type="molecule type" value="Genomic_DNA"/>
</dbReference>
<keyword evidence="2" id="KW-1185">Reference proteome</keyword>
<gene>
    <name evidence="1" type="ORF">H5410_005013</name>
</gene>